<keyword evidence="6 8" id="KW-0460">Magnesium</keyword>
<keyword evidence="2 8" id="KW-1277">Toxin-antitoxin system</keyword>
<evidence type="ECO:0000313" key="13">
    <source>
        <dbReference type="Proteomes" id="UP000069906"/>
    </source>
</evidence>
<reference evidence="11 12" key="3">
    <citation type="journal article" date="2016" name="Stand. Genomic Sci.">
        <title>Complete genome sequence of 'Halanaeroarchaeum sulfurireducens' M27-SA2, a sulfur-reducing and acetate-oxidizing haloarchaeon from the deep-sea hypersaline anoxic lake Medee.</title>
        <authorList>
            <person name="Messina E."/>
            <person name="Sorokin D.Y."/>
            <person name="Kublanov I.V."/>
            <person name="Toshchakov S."/>
            <person name="Lopatina A."/>
            <person name="Arcadi E."/>
            <person name="Smedile F."/>
            <person name="La Spada G."/>
            <person name="La Cono V."/>
            <person name="Yakimov M.M."/>
        </authorList>
    </citation>
    <scope>NUCLEOTIDE SEQUENCE [LARGE SCALE GENOMIC DNA]</scope>
    <source>
        <strain evidence="11 12">M27-SA2</strain>
    </source>
</reference>
<dbReference type="KEGG" id="hsf:HLASA_0908"/>
<evidence type="ECO:0000256" key="7">
    <source>
        <dbReference type="ARBA" id="ARBA00038093"/>
    </source>
</evidence>
<keyword evidence="13" id="KW-1185">Reference proteome</keyword>
<keyword evidence="5 8" id="KW-0378">Hydrolase</keyword>
<dbReference type="STRING" id="1604004.HLASA_0908"/>
<dbReference type="PANTHER" id="PTHR33653">
    <property type="entry name" value="RIBONUCLEASE VAPC2"/>
    <property type="match status" value="1"/>
</dbReference>
<gene>
    <name evidence="8" type="primary">vapC</name>
    <name evidence="11" type="ORF">HLASA_0908</name>
    <name evidence="10" type="ORF">HLASF_0911</name>
</gene>
<dbReference type="GeneID" id="26010266"/>
<reference evidence="10 13" key="1">
    <citation type="journal article" date="2015" name="ISME J.">
        <title>Elemental sulfur and acetate can support life of a novel strictly anaerobic haloarchaeon.</title>
        <authorList>
            <person name="Sorokin D.Y."/>
            <person name="Kublanov I.V."/>
            <person name="Gavrilov S.N."/>
            <person name="Rojo D."/>
            <person name="Roman P."/>
            <person name="Golyshin P.N."/>
            <person name="Slepak V.Z."/>
            <person name="Smedile F."/>
            <person name="Ferrer M."/>
            <person name="Messina E."/>
            <person name="La Cono V."/>
            <person name="Yakimov M.M."/>
        </authorList>
    </citation>
    <scope>NUCLEOTIDE SEQUENCE [LARGE SCALE GENOMIC DNA]</scope>
    <source>
        <strain evidence="10 13">HSR2</strain>
    </source>
</reference>
<comment type="function">
    <text evidence="8">Toxic component of a toxin-antitoxin (TA) system. An RNase.</text>
</comment>
<dbReference type="GO" id="GO:0090729">
    <property type="term" value="F:toxin activity"/>
    <property type="evidence" value="ECO:0007669"/>
    <property type="project" value="UniProtKB-KW"/>
</dbReference>
<protein>
    <recommendedName>
        <fullName evidence="8">Ribonuclease VapC</fullName>
        <shortName evidence="8">RNase VapC</shortName>
        <ecNumber evidence="8">3.1.-.-</ecNumber>
    </recommendedName>
    <alternativeName>
        <fullName evidence="8">Putative toxin VapC</fullName>
    </alternativeName>
</protein>
<dbReference type="Gene3D" id="3.40.50.1010">
    <property type="entry name" value="5'-nuclease"/>
    <property type="match status" value="1"/>
</dbReference>
<keyword evidence="3 8" id="KW-0540">Nuclease</keyword>
<dbReference type="KEGG" id="hsu:HLASF_0911"/>
<dbReference type="GO" id="GO:0000287">
    <property type="term" value="F:magnesium ion binding"/>
    <property type="evidence" value="ECO:0007669"/>
    <property type="project" value="UniProtKB-UniRule"/>
</dbReference>
<evidence type="ECO:0000256" key="5">
    <source>
        <dbReference type="ARBA" id="ARBA00022801"/>
    </source>
</evidence>
<dbReference type="RefSeq" id="WP_050048171.1">
    <property type="nucleotide sequence ID" value="NZ_CP008874.1"/>
</dbReference>
<accession>A0A0F7PDI9</accession>
<evidence type="ECO:0000313" key="10">
    <source>
        <dbReference type="EMBL" id="AKH97403.1"/>
    </source>
</evidence>
<dbReference type="Proteomes" id="UP000060390">
    <property type="component" value="Chromosome"/>
</dbReference>
<feature type="binding site" evidence="8">
    <location>
        <position position="4"/>
    </location>
    <ligand>
        <name>Mg(2+)</name>
        <dbReference type="ChEBI" id="CHEBI:18420"/>
    </ligand>
</feature>
<dbReference type="PANTHER" id="PTHR33653:SF1">
    <property type="entry name" value="RIBONUCLEASE VAPC2"/>
    <property type="match status" value="1"/>
</dbReference>
<dbReference type="Proteomes" id="UP000069906">
    <property type="component" value="Chromosome"/>
</dbReference>
<dbReference type="AlphaFoldDB" id="A0A0F7PDI9"/>
<dbReference type="HOGENOM" id="CLU_118482_3_2_2"/>
<reference evidence="12" key="2">
    <citation type="submission" date="2015-05" db="EMBL/GenBank/DDBJ databases">
        <title>Complete genome sequence of Halanaeroarchaeum sulfurireducens type strain M27-SA2, a sulfate-reducer haloarchaeon from marine anoxic lake Medee.</title>
        <authorList>
            <person name="Messina E."/>
            <person name="Kublanov I.V."/>
            <person name="Toshchakov S."/>
            <person name="Arcadi E."/>
            <person name="La Spada G."/>
            <person name="La Cono V."/>
            <person name="Yakimov M.M."/>
        </authorList>
    </citation>
    <scope>NUCLEOTIDE SEQUENCE [LARGE SCALE GENOMIC DNA]</scope>
    <source>
        <strain evidence="12">M27-SA2</strain>
    </source>
</reference>
<evidence type="ECO:0000313" key="12">
    <source>
        <dbReference type="Proteomes" id="UP000060390"/>
    </source>
</evidence>
<sequence>MILDTSFVEDVSREDPAALERASALREEGIPERLSVTTLYELYWGVGYVQKPQAEIDRLDAVLGTKEIYEITPPIARKAGRIAGTLTGDGAALNDPGDELIGATGVVHDEPVLTANVDHFERIPDVTVETY</sequence>
<evidence type="ECO:0000256" key="1">
    <source>
        <dbReference type="ARBA" id="ARBA00001946"/>
    </source>
</evidence>
<dbReference type="SUPFAM" id="SSF88723">
    <property type="entry name" value="PIN domain-like"/>
    <property type="match status" value="1"/>
</dbReference>
<evidence type="ECO:0000256" key="6">
    <source>
        <dbReference type="ARBA" id="ARBA00022842"/>
    </source>
</evidence>
<evidence type="ECO:0000256" key="8">
    <source>
        <dbReference type="HAMAP-Rule" id="MF_00265"/>
    </source>
</evidence>
<keyword evidence="8" id="KW-0800">Toxin</keyword>
<dbReference type="InterPro" id="IPR029060">
    <property type="entry name" value="PIN-like_dom_sf"/>
</dbReference>
<dbReference type="EMBL" id="CP011564">
    <property type="protein sequence ID" value="ALG81805.1"/>
    <property type="molecule type" value="Genomic_DNA"/>
</dbReference>
<comment type="cofactor">
    <cofactor evidence="1 8">
        <name>Mg(2+)</name>
        <dbReference type="ChEBI" id="CHEBI:18420"/>
    </cofactor>
</comment>
<dbReference type="EMBL" id="CP008874">
    <property type="protein sequence ID" value="AKH97403.1"/>
    <property type="molecule type" value="Genomic_DNA"/>
</dbReference>
<dbReference type="GO" id="GO:0016787">
    <property type="term" value="F:hydrolase activity"/>
    <property type="evidence" value="ECO:0007669"/>
    <property type="project" value="UniProtKB-KW"/>
</dbReference>
<dbReference type="GO" id="GO:0004540">
    <property type="term" value="F:RNA nuclease activity"/>
    <property type="evidence" value="ECO:0007669"/>
    <property type="project" value="InterPro"/>
</dbReference>
<name>A0A0F7PDI9_9EURY</name>
<dbReference type="OrthoDB" id="38049at2157"/>
<dbReference type="Pfam" id="PF01850">
    <property type="entry name" value="PIN"/>
    <property type="match status" value="1"/>
</dbReference>
<dbReference type="HAMAP" id="MF_00265">
    <property type="entry name" value="VapC_Nob1"/>
    <property type="match status" value="1"/>
</dbReference>
<dbReference type="InterPro" id="IPR050556">
    <property type="entry name" value="Type_II_TA_system_RNase"/>
</dbReference>
<dbReference type="InterPro" id="IPR022907">
    <property type="entry name" value="VapC_family"/>
</dbReference>
<dbReference type="InterPro" id="IPR002716">
    <property type="entry name" value="PIN_dom"/>
</dbReference>
<evidence type="ECO:0000259" key="9">
    <source>
        <dbReference type="Pfam" id="PF01850"/>
    </source>
</evidence>
<evidence type="ECO:0000256" key="3">
    <source>
        <dbReference type="ARBA" id="ARBA00022722"/>
    </source>
</evidence>
<proteinExistence type="inferred from homology"/>
<organism evidence="10 13">
    <name type="scientific">Halanaeroarchaeum sulfurireducens</name>
    <dbReference type="NCBI Taxonomy" id="1604004"/>
    <lineage>
        <taxon>Archaea</taxon>
        <taxon>Methanobacteriati</taxon>
        <taxon>Methanobacteriota</taxon>
        <taxon>Stenosarchaea group</taxon>
        <taxon>Halobacteria</taxon>
        <taxon>Halobacteriales</taxon>
        <taxon>Halobacteriaceae</taxon>
        <taxon>Halanaeroarchaeum</taxon>
    </lineage>
</organism>
<comment type="similarity">
    <text evidence="7 8">Belongs to the PINc/VapC protein family.</text>
</comment>
<feature type="binding site" evidence="8">
    <location>
        <position position="98"/>
    </location>
    <ligand>
        <name>Mg(2+)</name>
        <dbReference type="ChEBI" id="CHEBI:18420"/>
    </ligand>
</feature>
<feature type="domain" description="PIN" evidence="9">
    <location>
        <begin position="1"/>
        <end position="124"/>
    </location>
</feature>
<keyword evidence="4 8" id="KW-0479">Metal-binding</keyword>
<evidence type="ECO:0000256" key="4">
    <source>
        <dbReference type="ARBA" id="ARBA00022723"/>
    </source>
</evidence>
<evidence type="ECO:0000313" key="11">
    <source>
        <dbReference type="EMBL" id="ALG81805.1"/>
    </source>
</evidence>
<evidence type="ECO:0000256" key="2">
    <source>
        <dbReference type="ARBA" id="ARBA00022649"/>
    </source>
</evidence>
<dbReference type="EC" id="3.1.-.-" evidence="8"/>